<dbReference type="Proteomes" id="UP000694559">
    <property type="component" value="Unplaced"/>
</dbReference>
<evidence type="ECO:0000313" key="1">
    <source>
        <dbReference type="Ensembl" id="ENSNNAP00000010079.1"/>
    </source>
</evidence>
<sequence length="60" mass="6837">PRSLPTLLFYSILAIDRGDPIRTIETLLFPTAKLQNVKEANAWHYQAVLNDAKTYKFLGC</sequence>
<evidence type="ECO:0000313" key="2">
    <source>
        <dbReference type="Proteomes" id="UP000694559"/>
    </source>
</evidence>
<dbReference type="OrthoDB" id="775356at2759"/>
<reference evidence="1" key="2">
    <citation type="submission" date="2025-09" db="UniProtKB">
        <authorList>
            <consortium name="Ensembl"/>
        </authorList>
    </citation>
    <scope>IDENTIFICATION</scope>
</reference>
<dbReference type="AlphaFoldDB" id="A0A8C6X7B1"/>
<organism evidence="1 2">
    <name type="scientific">Naja naja</name>
    <name type="common">Indian cobra</name>
    <dbReference type="NCBI Taxonomy" id="35670"/>
    <lineage>
        <taxon>Eukaryota</taxon>
        <taxon>Metazoa</taxon>
        <taxon>Chordata</taxon>
        <taxon>Craniata</taxon>
        <taxon>Vertebrata</taxon>
        <taxon>Euteleostomi</taxon>
        <taxon>Lepidosauria</taxon>
        <taxon>Squamata</taxon>
        <taxon>Bifurcata</taxon>
        <taxon>Unidentata</taxon>
        <taxon>Episquamata</taxon>
        <taxon>Toxicofera</taxon>
        <taxon>Serpentes</taxon>
        <taxon>Colubroidea</taxon>
        <taxon>Elapidae</taxon>
        <taxon>Elapinae</taxon>
        <taxon>Naja</taxon>
    </lineage>
</organism>
<name>A0A8C6X7B1_NAJNA</name>
<protein>
    <submittedName>
        <fullName evidence="1">Uncharacterized protein</fullName>
    </submittedName>
</protein>
<dbReference type="Ensembl" id="ENSNNAT00000010554.1">
    <property type="protein sequence ID" value="ENSNNAP00000010079.1"/>
    <property type="gene ID" value="ENSNNAG00000006718.1"/>
</dbReference>
<accession>A0A8C6X7B1</accession>
<reference evidence="1" key="1">
    <citation type="submission" date="2025-08" db="UniProtKB">
        <authorList>
            <consortium name="Ensembl"/>
        </authorList>
    </citation>
    <scope>IDENTIFICATION</scope>
</reference>
<proteinExistence type="predicted"/>
<keyword evidence="2" id="KW-1185">Reference proteome</keyword>